<name>A0A6J4I377_9CHLR</name>
<dbReference type="EMBL" id="CADCTK010000340">
    <property type="protein sequence ID" value="CAA9241322.1"/>
    <property type="molecule type" value="Genomic_DNA"/>
</dbReference>
<reference evidence="1" key="1">
    <citation type="submission" date="2020-02" db="EMBL/GenBank/DDBJ databases">
        <authorList>
            <person name="Meier V. D."/>
        </authorList>
    </citation>
    <scope>NUCLEOTIDE SEQUENCE</scope>
    <source>
        <strain evidence="1">AVDCRST_MAG26</strain>
    </source>
</reference>
<accession>A0A6J4I377</accession>
<protein>
    <submittedName>
        <fullName evidence="1">Uncharacterized protein</fullName>
    </submittedName>
</protein>
<organism evidence="1">
    <name type="scientific">uncultured Chloroflexia bacterium</name>
    <dbReference type="NCBI Taxonomy" id="1672391"/>
    <lineage>
        <taxon>Bacteria</taxon>
        <taxon>Bacillati</taxon>
        <taxon>Chloroflexota</taxon>
        <taxon>Chloroflexia</taxon>
        <taxon>environmental samples</taxon>
    </lineage>
</organism>
<sequence>MSYPRSHRSDAEQANAAQGMITLWSSVIIPAWLMVRNTSSSSAREIRC</sequence>
<dbReference type="AlphaFoldDB" id="A0A6J4I377"/>
<evidence type="ECO:0000313" key="1">
    <source>
        <dbReference type="EMBL" id="CAA9241322.1"/>
    </source>
</evidence>
<gene>
    <name evidence="1" type="ORF">AVDCRST_MAG26-1454</name>
</gene>
<proteinExistence type="predicted"/>